<protein>
    <submittedName>
        <fullName evidence="2">Uncharacterized protein</fullName>
    </submittedName>
</protein>
<feature type="compositionally biased region" description="Basic and acidic residues" evidence="1">
    <location>
        <begin position="10"/>
        <end position="23"/>
    </location>
</feature>
<proteinExistence type="predicted"/>
<organism evidence="2 3">
    <name type="scientific">Phytohabitans aurantiacus</name>
    <dbReference type="NCBI Taxonomy" id="3016789"/>
    <lineage>
        <taxon>Bacteria</taxon>
        <taxon>Bacillati</taxon>
        <taxon>Actinomycetota</taxon>
        <taxon>Actinomycetes</taxon>
        <taxon>Micromonosporales</taxon>
        <taxon>Micromonosporaceae</taxon>
    </lineage>
</organism>
<accession>A0ABQ5QY28</accession>
<feature type="region of interest" description="Disordered" evidence="1">
    <location>
        <begin position="1"/>
        <end position="72"/>
    </location>
</feature>
<sequence length="72" mass="7498">MGTPISVHVRGPERGSAAEHDGTAQDGTAGSAPRAGPVKPLADSRMAPKPMRLIGRSPRSRKVWESGLIVSP</sequence>
<dbReference type="RefSeq" id="WP_281898075.1">
    <property type="nucleotide sequence ID" value="NZ_BSDI01000019.1"/>
</dbReference>
<evidence type="ECO:0000313" key="3">
    <source>
        <dbReference type="Proteomes" id="UP001144280"/>
    </source>
</evidence>
<name>A0ABQ5QY28_9ACTN</name>
<dbReference type="Proteomes" id="UP001144280">
    <property type="component" value="Unassembled WGS sequence"/>
</dbReference>
<evidence type="ECO:0000313" key="2">
    <source>
        <dbReference type="EMBL" id="GLH98836.1"/>
    </source>
</evidence>
<gene>
    <name evidence="2" type="ORF">Pa4123_41110</name>
</gene>
<reference evidence="2" key="1">
    <citation type="submission" date="2022-12" db="EMBL/GenBank/DDBJ databases">
        <title>New Phytohabitans aurantiacus sp. RD004123 nov., an actinomycete isolated from soil.</title>
        <authorList>
            <person name="Triningsih D.W."/>
            <person name="Harunari E."/>
            <person name="Igarashi Y."/>
        </authorList>
    </citation>
    <scope>NUCLEOTIDE SEQUENCE</scope>
    <source>
        <strain evidence="2">RD004123</strain>
    </source>
</reference>
<keyword evidence="3" id="KW-1185">Reference proteome</keyword>
<evidence type="ECO:0000256" key="1">
    <source>
        <dbReference type="SAM" id="MobiDB-lite"/>
    </source>
</evidence>
<comment type="caution">
    <text evidence="2">The sequence shown here is derived from an EMBL/GenBank/DDBJ whole genome shotgun (WGS) entry which is preliminary data.</text>
</comment>
<dbReference type="EMBL" id="BSDI01000019">
    <property type="protein sequence ID" value="GLH98836.1"/>
    <property type="molecule type" value="Genomic_DNA"/>
</dbReference>